<dbReference type="FunFam" id="1.10.510.10:FF:000377">
    <property type="entry name" value="Checkpoint protein kinase"/>
    <property type="match status" value="1"/>
</dbReference>
<feature type="region of interest" description="Disordered" evidence="7">
    <location>
        <begin position="433"/>
        <end position="471"/>
    </location>
</feature>
<feature type="compositionally biased region" description="Basic and acidic residues" evidence="7">
    <location>
        <begin position="288"/>
        <end position="301"/>
    </location>
</feature>
<name>A0A9P8LG85_9PEZI</name>
<dbReference type="Pfam" id="PF00069">
    <property type="entry name" value="Pkinase"/>
    <property type="match status" value="1"/>
</dbReference>
<feature type="region of interest" description="Disordered" evidence="7">
    <location>
        <begin position="81"/>
        <end position="417"/>
    </location>
</feature>
<keyword evidence="3 6" id="KW-0547">Nucleotide-binding</keyword>
<dbReference type="InterPro" id="IPR000719">
    <property type="entry name" value="Prot_kinase_dom"/>
</dbReference>
<comment type="caution">
    <text evidence="9">The sequence shown here is derived from an EMBL/GenBank/DDBJ whole genome shotgun (WGS) entry which is preliminary data.</text>
</comment>
<dbReference type="GO" id="GO:0098813">
    <property type="term" value="P:nuclear chromosome segregation"/>
    <property type="evidence" value="ECO:0007669"/>
    <property type="project" value="UniProtKB-ARBA"/>
</dbReference>
<evidence type="ECO:0000256" key="2">
    <source>
        <dbReference type="ARBA" id="ARBA00022679"/>
    </source>
</evidence>
<dbReference type="EMBL" id="JAGHQM010000115">
    <property type="protein sequence ID" value="KAH0565270.1"/>
    <property type="molecule type" value="Genomic_DNA"/>
</dbReference>
<accession>A0A9P8LG85</accession>
<feature type="compositionally biased region" description="Polar residues" evidence="7">
    <location>
        <begin position="1"/>
        <end position="27"/>
    </location>
</feature>
<dbReference type="PANTHER" id="PTHR22974">
    <property type="entry name" value="MIXED LINEAGE PROTEIN KINASE"/>
    <property type="match status" value="1"/>
</dbReference>
<feature type="compositionally biased region" description="Polar residues" evidence="7">
    <location>
        <begin position="160"/>
        <end position="173"/>
    </location>
</feature>
<dbReference type="InterPro" id="IPR008271">
    <property type="entry name" value="Ser/Thr_kinase_AS"/>
</dbReference>
<evidence type="ECO:0000256" key="7">
    <source>
        <dbReference type="SAM" id="MobiDB-lite"/>
    </source>
</evidence>
<dbReference type="GO" id="GO:0005634">
    <property type="term" value="C:nucleus"/>
    <property type="evidence" value="ECO:0007669"/>
    <property type="project" value="TreeGrafter"/>
</dbReference>
<dbReference type="Gene3D" id="1.10.510.10">
    <property type="entry name" value="Transferase(Phosphotransferase) domain 1"/>
    <property type="match status" value="1"/>
</dbReference>
<evidence type="ECO:0000256" key="4">
    <source>
        <dbReference type="ARBA" id="ARBA00022777"/>
    </source>
</evidence>
<evidence type="ECO:0000259" key="8">
    <source>
        <dbReference type="PROSITE" id="PS50011"/>
    </source>
</evidence>
<keyword evidence="5 6" id="KW-0067">ATP-binding</keyword>
<dbReference type="GO" id="GO:0004712">
    <property type="term" value="F:protein serine/threonine/tyrosine kinase activity"/>
    <property type="evidence" value="ECO:0007669"/>
    <property type="project" value="TreeGrafter"/>
</dbReference>
<feature type="compositionally biased region" description="Polar residues" evidence="7">
    <location>
        <begin position="113"/>
        <end position="129"/>
    </location>
</feature>
<keyword evidence="10" id="KW-1185">Reference proteome</keyword>
<dbReference type="GO" id="GO:0004674">
    <property type="term" value="F:protein serine/threonine kinase activity"/>
    <property type="evidence" value="ECO:0007669"/>
    <property type="project" value="UniProtKB-KW"/>
</dbReference>
<organism evidence="9 10">
    <name type="scientific">Trichoglossum hirsutum</name>
    <dbReference type="NCBI Taxonomy" id="265104"/>
    <lineage>
        <taxon>Eukaryota</taxon>
        <taxon>Fungi</taxon>
        <taxon>Dikarya</taxon>
        <taxon>Ascomycota</taxon>
        <taxon>Pezizomycotina</taxon>
        <taxon>Geoglossomycetes</taxon>
        <taxon>Geoglossales</taxon>
        <taxon>Geoglossaceae</taxon>
        <taxon>Trichoglossum</taxon>
    </lineage>
</organism>
<dbReference type="Proteomes" id="UP000750711">
    <property type="component" value="Unassembled WGS sequence"/>
</dbReference>
<proteinExistence type="predicted"/>
<dbReference type="CDD" id="cd14131">
    <property type="entry name" value="PKc_Mps1"/>
    <property type="match status" value="1"/>
</dbReference>
<evidence type="ECO:0000256" key="3">
    <source>
        <dbReference type="ARBA" id="ARBA00022741"/>
    </source>
</evidence>
<keyword evidence="4" id="KW-0418">Kinase</keyword>
<dbReference type="SUPFAM" id="SSF56112">
    <property type="entry name" value="Protein kinase-like (PK-like)"/>
    <property type="match status" value="1"/>
</dbReference>
<dbReference type="GO" id="GO:0000776">
    <property type="term" value="C:kinetochore"/>
    <property type="evidence" value="ECO:0007669"/>
    <property type="project" value="TreeGrafter"/>
</dbReference>
<evidence type="ECO:0000256" key="5">
    <source>
        <dbReference type="ARBA" id="ARBA00022840"/>
    </source>
</evidence>
<dbReference type="GO" id="GO:0005524">
    <property type="term" value="F:ATP binding"/>
    <property type="evidence" value="ECO:0007669"/>
    <property type="project" value="UniProtKB-UniRule"/>
</dbReference>
<dbReference type="PROSITE" id="PS00107">
    <property type="entry name" value="PROTEIN_KINASE_ATP"/>
    <property type="match status" value="1"/>
</dbReference>
<dbReference type="InterPro" id="IPR011009">
    <property type="entry name" value="Kinase-like_dom_sf"/>
</dbReference>
<dbReference type="InterPro" id="IPR017441">
    <property type="entry name" value="Protein_kinase_ATP_BS"/>
</dbReference>
<reference evidence="9" key="1">
    <citation type="submission" date="2021-03" db="EMBL/GenBank/DDBJ databases">
        <title>Comparative genomics and phylogenomic investigation of the class Geoglossomycetes provide insights into ecological specialization and systematics.</title>
        <authorList>
            <person name="Melie T."/>
            <person name="Pirro S."/>
            <person name="Miller A.N."/>
            <person name="Quandt A."/>
        </authorList>
    </citation>
    <scope>NUCLEOTIDE SEQUENCE</scope>
    <source>
        <strain evidence="9">CAQ_001_2017</strain>
    </source>
</reference>
<dbReference type="PROSITE" id="PS50011">
    <property type="entry name" value="PROTEIN_KINASE_DOM"/>
    <property type="match status" value="1"/>
</dbReference>
<dbReference type="Gene3D" id="3.30.200.20">
    <property type="entry name" value="Phosphorylase Kinase, domain 1"/>
    <property type="match status" value="1"/>
</dbReference>
<dbReference type="SMART" id="SM00220">
    <property type="entry name" value="S_TKc"/>
    <property type="match status" value="1"/>
</dbReference>
<dbReference type="GO" id="GO:0007094">
    <property type="term" value="P:mitotic spindle assembly checkpoint signaling"/>
    <property type="evidence" value="ECO:0007669"/>
    <property type="project" value="TreeGrafter"/>
</dbReference>
<feature type="region of interest" description="Disordered" evidence="7">
    <location>
        <begin position="1"/>
        <end position="44"/>
    </location>
</feature>
<dbReference type="PROSITE" id="PS00108">
    <property type="entry name" value="PROTEIN_KINASE_ST"/>
    <property type="match status" value="1"/>
</dbReference>
<keyword evidence="1" id="KW-0723">Serine/threonine-protein kinase</keyword>
<feature type="compositionally biased region" description="Polar residues" evidence="7">
    <location>
        <begin position="336"/>
        <end position="345"/>
    </location>
</feature>
<evidence type="ECO:0000313" key="10">
    <source>
        <dbReference type="Proteomes" id="UP000750711"/>
    </source>
</evidence>
<feature type="compositionally biased region" description="Low complexity" evidence="7">
    <location>
        <begin position="225"/>
        <end position="238"/>
    </location>
</feature>
<feature type="binding site" evidence="6">
    <location>
        <position position="530"/>
    </location>
    <ligand>
        <name>ATP</name>
        <dbReference type="ChEBI" id="CHEBI:30616"/>
    </ligand>
</feature>
<keyword evidence="2" id="KW-0808">Transferase</keyword>
<dbReference type="PANTHER" id="PTHR22974:SF21">
    <property type="entry name" value="DUAL SPECIFICITY PROTEIN KINASE TTK"/>
    <property type="match status" value="1"/>
</dbReference>
<feature type="compositionally biased region" description="Low complexity" evidence="7">
    <location>
        <begin position="198"/>
        <end position="213"/>
    </location>
</feature>
<evidence type="ECO:0000256" key="1">
    <source>
        <dbReference type="ARBA" id="ARBA00022527"/>
    </source>
</evidence>
<sequence>MATTSPTSVGRINLSRRPSVQPATRGQLSRPILKGNSPIPTADLVNGASARLSRKLSIGDSSDDDVPLPMKFSALTKALLNDEPSVMDASSPSGLRALSGDGAQSGMGRSNGHGDQNEPSPKSFTQGRSGSPPAPRVVRLSSMSPRSATTRRNATSSSSQLTNDGKQSPSQDNEPQELITPAPRNIRIKGGVVYAGTSSSSSSSNRLNSSDRSLGTHEDNARLIPATAQPQATTSQASVLPHSSSTTGRIRGGEEHGPVAQGSSLRVKRVGKVTGSFLSGPARRGRRRQSEEDGSPGRENIRLLVTDDGAHGETRPASDALSSDQLPADTGRHYDSSQPPKSTSIDPMPQDEEVKPFASNSPQPQQTASQLATSSVPKKPSNSRPKPLFKVPAPPPSIPSMHDQENEPPPTFKRSKPSGFALLDQVEKAPNLLGGETLRATSAAVSPERKALSTRSQNTPRRPAPPPPKMSVLETATATAGAATTSHSRKRRNHITINGKTFTRMDCIGRGGSSRVYRVMAENYKIFALKKVTLEDVDETAIRGYKGEIELLKRLDSVDRVVRLFDWEVNDEKQTLSVLMEIGESDLSRILTVRLNPENAMFDISFTRHYWKEMLECVQAVHEHDIVHSDLKPANFLLVQGRLKLIDFGIANAIQDDTVNVHREQQVGTPNYMSPEAIVDSNAKSGLPSSVGKMMKLGKASDIWSLGCILYQMVYGKPPFAHIANQIQRIMAIPNPDHVIEYPTKGVGGAPVPSCLIRTLKSCLQRDQHLRPTVKDLLGARDSFLYPDSENEGSVEVSQDLLGRILANVVNHCDKVGIPSEAELATWPAGFFARIKKALREEGHG</sequence>
<dbReference type="AlphaFoldDB" id="A0A9P8LG85"/>
<dbReference type="InterPro" id="IPR027084">
    <property type="entry name" value="Mps1_cat"/>
</dbReference>
<dbReference type="FunFam" id="3.30.200.20:FF:000131">
    <property type="entry name" value="Dual specificity protein kinase TTK"/>
    <property type="match status" value="1"/>
</dbReference>
<gene>
    <name evidence="9" type="ORF">GP486_001335</name>
</gene>
<protein>
    <recommendedName>
        <fullName evidence="8">Protein kinase domain-containing protein</fullName>
    </recommendedName>
</protein>
<feature type="domain" description="Protein kinase" evidence="8">
    <location>
        <begin position="502"/>
        <end position="785"/>
    </location>
</feature>
<evidence type="ECO:0000313" key="9">
    <source>
        <dbReference type="EMBL" id="KAH0565270.1"/>
    </source>
</evidence>
<feature type="compositionally biased region" description="Polar residues" evidence="7">
    <location>
        <begin position="358"/>
        <end position="384"/>
    </location>
</feature>
<evidence type="ECO:0000256" key="6">
    <source>
        <dbReference type="PROSITE-ProRule" id="PRU10141"/>
    </source>
</evidence>
<feature type="compositionally biased region" description="Low complexity" evidence="7">
    <location>
        <begin position="144"/>
        <end position="159"/>
    </location>
</feature>
<dbReference type="GO" id="GO:0033316">
    <property type="term" value="P:meiotic spindle assembly checkpoint signaling"/>
    <property type="evidence" value="ECO:0007669"/>
    <property type="project" value="TreeGrafter"/>
</dbReference>
<dbReference type="GO" id="GO:0034501">
    <property type="term" value="P:protein localization to kinetochore"/>
    <property type="evidence" value="ECO:0007669"/>
    <property type="project" value="TreeGrafter"/>
</dbReference>